<gene>
    <name evidence="1" type="ORF">Slin15195_G047780</name>
</gene>
<name>A0A9Q9ANJ8_9PEZI</name>
<organism evidence="1 2">
    <name type="scientific">Septoria linicola</name>
    <dbReference type="NCBI Taxonomy" id="215465"/>
    <lineage>
        <taxon>Eukaryota</taxon>
        <taxon>Fungi</taxon>
        <taxon>Dikarya</taxon>
        <taxon>Ascomycota</taxon>
        <taxon>Pezizomycotina</taxon>
        <taxon>Dothideomycetes</taxon>
        <taxon>Dothideomycetidae</taxon>
        <taxon>Mycosphaerellales</taxon>
        <taxon>Mycosphaerellaceae</taxon>
        <taxon>Septoria</taxon>
    </lineage>
</organism>
<keyword evidence="2" id="KW-1185">Reference proteome</keyword>
<protein>
    <submittedName>
        <fullName evidence="1">Uncharacterized protein</fullName>
    </submittedName>
</protein>
<evidence type="ECO:0000313" key="2">
    <source>
        <dbReference type="Proteomes" id="UP001056384"/>
    </source>
</evidence>
<accession>A0A9Q9ANJ8</accession>
<dbReference type="Proteomes" id="UP001056384">
    <property type="component" value="Chromosome 3"/>
</dbReference>
<proteinExistence type="predicted"/>
<dbReference type="EMBL" id="CP099420">
    <property type="protein sequence ID" value="USW51459.1"/>
    <property type="molecule type" value="Genomic_DNA"/>
</dbReference>
<dbReference type="AlphaFoldDB" id="A0A9Q9ANJ8"/>
<reference evidence="1" key="1">
    <citation type="submission" date="2022-06" db="EMBL/GenBank/DDBJ databases">
        <title>Complete genome sequences of two strains of the flax pathogen Septoria linicola.</title>
        <authorList>
            <person name="Lapalu N."/>
            <person name="Simon A."/>
            <person name="Demenou B."/>
            <person name="Paumier D."/>
            <person name="Guillot M.-P."/>
            <person name="Gout L."/>
            <person name="Valade R."/>
        </authorList>
    </citation>
    <scope>NUCLEOTIDE SEQUENCE</scope>
    <source>
        <strain evidence="1">SE15195</strain>
    </source>
</reference>
<evidence type="ECO:0000313" key="1">
    <source>
        <dbReference type="EMBL" id="USW51459.1"/>
    </source>
</evidence>
<sequence length="128" mass="14725">MPPSSMYTNNHYADCDGIENRSEPYFPPQLPANIRPPTTGDLENIDYDLRSENYAESVISDVEDGWLAVHEHSWAFTERRYWQEAVRCRVKDCPTPGRWYRRFVFRCKTKNCGAGTACEGCVRGGLVQ</sequence>